<dbReference type="Proteomes" id="UP000794436">
    <property type="component" value="Unassembled WGS sequence"/>
</dbReference>
<dbReference type="InterPro" id="IPR036452">
    <property type="entry name" value="Ribo_hydro-like"/>
</dbReference>
<comment type="caution">
    <text evidence="14">The sequence shown here is derived from an EMBL/GenBank/DDBJ whole genome shotgun (WGS) entry which is preliminary data.</text>
</comment>
<comment type="similarity">
    <text evidence="1">Belongs to the IUNH family.</text>
</comment>
<dbReference type="SMART" id="SM00490">
    <property type="entry name" value="HELICc"/>
    <property type="match status" value="1"/>
</dbReference>
<dbReference type="GO" id="GO:0003723">
    <property type="term" value="F:RNA binding"/>
    <property type="evidence" value="ECO:0007669"/>
    <property type="project" value="UniProtKB-UniRule"/>
</dbReference>
<dbReference type="InterPro" id="IPR001910">
    <property type="entry name" value="Inosine/uridine_hydrolase_dom"/>
</dbReference>
<dbReference type="SUPFAM" id="SSF53590">
    <property type="entry name" value="Nucleoside hydrolase"/>
    <property type="match status" value="1"/>
</dbReference>
<evidence type="ECO:0000259" key="11">
    <source>
        <dbReference type="PROSITE" id="PS51192"/>
    </source>
</evidence>
<dbReference type="SMART" id="SM00487">
    <property type="entry name" value="DEXDc"/>
    <property type="match status" value="1"/>
</dbReference>
<dbReference type="PROSITE" id="PS51154">
    <property type="entry name" value="MACRO"/>
    <property type="match status" value="1"/>
</dbReference>
<keyword evidence="2" id="KW-0547">Nucleotide-binding</keyword>
<evidence type="ECO:0000256" key="2">
    <source>
        <dbReference type="ARBA" id="ARBA00022741"/>
    </source>
</evidence>
<comment type="similarity">
    <text evidence="6">Belongs to the DEAD box helicase family. DEAH subfamily. PRP16 sub-subfamily.</text>
</comment>
<dbReference type="PROSITE" id="PS00893">
    <property type="entry name" value="NUDIX_BOX"/>
    <property type="match status" value="1"/>
</dbReference>
<dbReference type="InterPro" id="IPR020084">
    <property type="entry name" value="NUDIX_hydrolase_CS"/>
</dbReference>
<keyword evidence="5" id="KW-0067">ATP-binding</keyword>
<proteinExistence type="inferred from homology"/>
<dbReference type="CDD" id="cd17917">
    <property type="entry name" value="DEXHc_RHA-like"/>
    <property type="match status" value="1"/>
</dbReference>
<dbReference type="InterPro" id="IPR011545">
    <property type="entry name" value="DEAD/DEAH_box_helicase_dom"/>
</dbReference>
<dbReference type="InterPro" id="IPR014001">
    <property type="entry name" value="Helicase_ATP-bd"/>
</dbReference>
<dbReference type="EMBL" id="SPLM01000110">
    <property type="protein sequence ID" value="TMW59222.1"/>
    <property type="molecule type" value="Genomic_DNA"/>
</dbReference>
<dbReference type="InterPro" id="IPR043472">
    <property type="entry name" value="Macro_dom-like"/>
</dbReference>
<dbReference type="GO" id="GO:0016799">
    <property type="term" value="F:hydrolase activity, hydrolyzing N-glycosyl compounds"/>
    <property type="evidence" value="ECO:0007669"/>
    <property type="project" value="InterPro"/>
</dbReference>
<dbReference type="PROSITE" id="PS50084">
    <property type="entry name" value="KH_TYPE_1"/>
    <property type="match status" value="1"/>
</dbReference>
<evidence type="ECO:0000256" key="6">
    <source>
        <dbReference type="ARBA" id="ARBA00038040"/>
    </source>
</evidence>
<sequence length="2061" mass="226501">MQVKVGGMELLRCHVTGNTELLVLKGDLTTSTADAIVNAANSHLMHGGGLAGAIARKGGPLIQHESSAWVEQHGKLDVGSVMSTSSGNLRCKYVIHTVGPNVSHVPEPTPTHAQQLRKAVWSALVEASRLGLLSVMIPGISTGIFGYPRDLGAQEIVNECGRFCREYSSTTVRVIGLMNFDDPTVSSFVKAVECAAEAENWELCHPQDNKSLSSAQQIHEASVSQSTSGKANASASKQTNAAKNNTKHEKKKSDHRAGGVLLARAAVSGVEVLVGVEHRPMDEVPGYYVNFLGGKRKNGERPVDTAAREFSEEVGMTFKKQEMAKFLSNKDKSRELWLPFAKYVLYISNWDTDDRADTLPEQYAKRKSGFIGIGDGAEHECLVWISWDGLVSAAKETAQKVNTPFGKVSISGMLCRFIADFENATNEIFNELIAHKIVESERARIQRLKSLGDNDLIGALLQSDWKLSLSSPLMPPPPPIHPLDPSDEIYKKAMDPLPPDMSSRVVSVRRVNASARIGDYKRELKRIEASSDSVSEKEPLYHGTPERWRATAIALNGFDLSIQLCGRSYGDGVYSSPDVSTAGSYTSQGGSLTSQGGSLLCLRGIVATNCKSRSDNTILPDNGIHVFPNPRCVLPLVIIDFSASDSRDTLEMERKSAQDEFKAMVERRKALEASMKKQEAVFSHEMASRLRHSLQVYSKSFEKYVAEICASKSDVKSKKETPGGSSRATLRQLMLERQQFAACLPIYEVKHEITKILHNFQVVVLTADTGSGKSTQLPQIIMDDVIPRDEVRRIAVLQPRRVNAVSISKRVAEERGLPHGQEVGYRIGRGESNVSETTRVEYMTHGLFVEIARDSDALLNKYCAVVVDEAHERSVDVDLSLALLKRALRKANERERRTKSDVISFRVVVTSATIQEDAAHFQRYLDPSLRNSRVFSVKGCAFPVHIEHRPDIQVDPQVLGSAGVGKVLTSAAIQSAMDILRATETGNILIFLPGEGSINDALETARQDILMCADGEVENNTSLLSSDAAFCFRMAVQHEESTEKQPKSKFFKEAVKKEQKKITVSIIAFHGKCSRAQRDYVLNPPPDQRFVIFSTNVAETGVTLPNVRYVIDTGLERRVHWNAAVDVNEMVTEPVTLSSMKQRTGRAGRTASGICIRLYGEDQDTDVDPVRRRVEPAMQNSMIYKVVLLNKHMRHLDNEELEMLDPIDPGLLAIAEERLHALGALDEKGNLTREGIVLLSLGIDLRLGRFLIACSRFGCLATGTKLASLLVASDGAERLLPHRKRLESFAELEEFVDESGDHLTLLNIVEAYDRAVGSHEGMVWCSQYGFDEDVFAGAELTREYLLKVLDHLKFDLVDVSKTITRNGGIASSLRRALCSAYCDQIAATRVAGVPVAGFTRILTSAKQDEALEMMTDFARRTQPAVSPQGSDGAGTDSSELIVKAASNTTLWLDDVSKQEDLGRLVIFGSQMLTDGSKRAEPTVQLISYVTEEEVEAGAPEWCRLVDSKELVQSLARETIRIQLSDGVRKYVVMDRGAWLKQLRRKFPVTTANIQKRVLVVTCPRRLSARVELEIRKLLRVVEAESVTLQLPDHVKMGKIIGKGGENIKALEENIQTLLSSEKRGVGRRHVESQRIVSVDSTSREITITLVGDAKILMPVIVGRIQSLIVQTHGDGMLPFLTQALGDRGQELQQYPRLAQLLSSVPPQSWHTRDDIMLQIAHALIWKCDVSIYGGFLRDWVIRGEPANDIDVQISPPQTTTSSITRQLHQFLAQSPHAVRHGVVIQSGREKGSAFTLAVSAKSFASIDIDLVDPSLVQHKTHPGVDCDAGNLLLNKNESLRKKVTTAGDSLASALENVRKKQFVFYYPLHVRAPTQSGDRHGRGIDDAIAMMMTLHGLPADAVVGITTVFGNVDVDRANHDVPHILQAAERTDIPVYSGASKVIMASVLEERCGGHGLDGLGGEAGAIEVAANASRKNDAVHALIDLSRRYPGKLVATVLGPMTNITLATLVNPHLVDNVKQFVVMGKSSRADEKRGVSVWRTRTTTARTSPSLRILTYTSL</sequence>
<dbReference type="Gene3D" id="3.90.245.10">
    <property type="entry name" value="Ribonucleoside hydrolase-like"/>
    <property type="match status" value="1"/>
</dbReference>
<dbReference type="SMART" id="SM00847">
    <property type="entry name" value="HA2"/>
    <property type="match status" value="1"/>
</dbReference>
<dbReference type="SUPFAM" id="SSF52540">
    <property type="entry name" value="P-loop containing nucleoside triphosphate hydrolases"/>
    <property type="match status" value="1"/>
</dbReference>
<evidence type="ECO:0000256" key="3">
    <source>
        <dbReference type="ARBA" id="ARBA00022801"/>
    </source>
</evidence>
<dbReference type="PROSITE" id="PS51462">
    <property type="entry name" value="NUDIX"/>
    <property type="match status" value="1"/>
</dbReference>
<evidence type="ECO:0000259" key="10">
    <source>
        <dbReference type="PROSITE" id="PS51154"/>
    </source>
</evidence>
<evidence type="ECO:0000259" key="13">
    <source>
        <dbReference type="PROSITE" id="PS51462"/>
    </source>
</evidence>
<feature type="domain" description="Helicase C-terminal" evidence="12">
    <location>
        <begin position="997"/>
        <end position="1194"/>
    </location>
</feature>
<dbReference type="InterPro" id="IPR048333">
    <property type="entry name" value="HA2_WH"/>
</dbReference>
<keyword evidence="7" id="KW-0694">RNA-binding</keyword>
<dbReference type="PANTHER" id="PTHR18934">
    <property type="entry name" value="ATP-DEPENDENT RNA HELICASE"/>
    <property type="match status" value="1"/>
</dbReference>
<evidence type="ECO:0000259" key="12">
    <source>
        <dbReference type="PROSITE" id="PS51194"/>
    </source>
</evidence>
<evidence type="ECO:0000256" key="9">
    <source>
        <dbReference type="SAM" id="MobiDB-lite"/>
    </source>
</evidence>
<dbReference type="Gene3D" id="3.90.79.10">
    <property type="entry name" value="Nucleoside Triphosphate Pyrophosphohydrolase"/>
    <property type="match status" value="1"/>
</dbReference>
<dbReference type="Pfam" id="PF01156">
    <property type="entry name" value="IU_nuc_hydro"/>
    <property type="match status" value="1"/>
</dbReference>
<dbReference type="SUPFAM" id="SSF52949">
    <property type="entry name" value="Macro domain-like"/>
    <property type="match status" value="1"/>
</dbReference>
<dbReference type="PROSITE" id="PS51194">
    <property type="entry name" value="HELICASE_CTER"/>
    <property type="match status" value="1"/>
</dbReference>
<dbReference type="PANTHER" id="PTHR18934:SF91">
    <property type="entry name" value="PRE-MRNA-SPLICING FACTOR ATP-DEPENDENT RNA HELICASE PRP16"/>
    <property type="match status" value="1"/>
</dbReference>
<protein>
    <recommendedName>
        <fullName evidence="16">Poly [ADP-ribose] polymerase</fullName>
    </recommendedName>
</protein>
<dbReference type="SMART" id="SM00506">
    <property type="entry name" value="A1pp"/>
    <property type="match status" value="1"/>
</dbReference>
<dbReference type="SUPFAM" id="SSF55811">
    <property type="entry name" value="Nudix"/>
    <property type="match status" value="1"/>
</dbReference>
<keyword evidence="15" id="KW-1185">Reference proteome</keyword>
<dbReference type="CDD" id="cd02907">
    <property type="entry name" value="Macro_Af1521_BAL-like"/>
    <property type="match status" value="1"/>
</dbReference>
<feature type="region of interest" description="Disordered" evidence="9">
    <location>
        <begin position="214"/>
        <end position="256"/>
    </location>
</feature>
<evidence type="ECO:0000256" key="7">
    <source>
        <dbReference type="PROSITE-ProRule" id="PRU00117"/>
    </source>
</evidence>
<dbReference type="GO" id="GO:0005524">
    <property type="term" value="F:ATP binding"/>
    <property type="evidence" value="ECO:0007669"/>
    <property type="project" value="UniProtKB-KW"/>
</dbReference>
<dbReference type="CDD" id="cd02883">
    <property type="entry name" value="NUDIX_Hydrolase"/>
    <property type="match status" value="1"/>
</dbReference>
<evidence type="ECO:0000256" key="1">
    <source>
        <dbReference type="ARBA" id="ARBA00009176"/>
    </source>
</evidence>
<keyword evidence="3" id="KW-0378">Hydrolase</keyword>
<dbReference type="InterPro" id="IPR001650">
    <property type="entry name" value="Helicase_C-like"/>
</dbReference>
<keyword evidence="4" id="KW-0347">Helicase</keyword>
<feature type="coiled-coil region" evidence="8">
    <location>
        <begin position="647"/>
        <end position="674"/>
    </location>
</feature>
<dbReference type="InterPro" id="IPR015797">
    <property type="entry name" value="NUDIX_hydrolase-like_dom_sf"/>
</dbReference>
<dbReference type="GO" id="GO:0004386">
    <property type="term" value="F:helicase activity"/>
    <property type="evidence" value="ECO:0007669"/>
    <property type="project" value="UniProtKB-KW"/>
</dbReference>
<dbReference type="InterPro" id="IPR000086">
    <property type="entry name" value="NUDIX_hydrolase_dom"/>
</dbReference>
<dbReference type="Gene3D" id="3.40.220.10">
    <property type="entry name" value="Leucine Aminopeptidase, subunit E, domain 1"/>
    <property type="match status" value="1"/>
</dbReference>
<reference evidence="14" key="1">
    <citation type="submission" date="2019-03" db="EMBL/GenBank/DDBJ databases">
        <title>Long read genome sequence of the mycoparasitic Pythium oligandrum ATCC 38472 isolated from sugarbeet rhizosphere.</title>
        <authorList>
            <person name="Gaulin E."/>
        </authorList>
    </citation>
    <scope>NUCLEOTIDE SEQUENCE</scope>
    <source>
        <strain evidence="14">ATCC 38472_TT</strain>
    </source>
</reference>
<feature type="domain" description="Nudix hydrolase" evidence="13">
    <location>
        <begin position="253"/>
        <end position="407"/>
    </location>
</feature>
<evidence type="ECO:0000256" key="8">
    <source>
        <dbReference type="SAM" id="Coils"/>
    </source>
</evidence>
<dbReference type="Pfam" id="PF00271">
    <property type="entry name" value="Helicase_C"/>
    <property type="match status" value="1"/>
</dbReference>
<evidence type="ECO:0000256" key="4">
    <source>
        <dbReference type="ARBA" id="ARBA00022806"/>
    </source>
</evidence>
<dbReference type="Gene3D" id="3.40.50.300">
    <property type="entry name" value="P-loop containing nucleotide triphosphate hydrolases"/>
    <property type="match status" value="2"/>
</dbReference>
<keyword evidence="8" id="KW-0175">Coiled coil</keyword>
<dbReference type="Gene3D" id="3.90.228.10">
    <property type="match status" value="1"/>
</dbReference>
<dbReference type="InterPro" id="IPR002589">
    <property type="entry name" value="Macro_dom"/>
</dbReference>
<dbReference type="SUPFAM" id="SSF56399">
    <property type="entry name" value="ADP-ribosylation"/>
    <property type="match status" value="1"/>
</dbReference>
<dbReference type="OrthoDB" id="6133115at2759"/>
<name>A0A8K1FGZ5_PYTOL</name>
<dbReference type="InterPro" id="IPR007502">
    <property type="entry name" value="Helicase-assoc_dom"/>
</dbReference>
<gene>
    <name evidence="14" type="ORF">Poli38472_007367</name>
</gene>
<dbReference type="InterPro" id="IPR027417">
    <property type="entry name" value="P-loop_NTPase"/>
</dbReference>
<accession>A0A8K1FGZ5</accession>
<dbReference type="Pfam" id="PF04408">
    <property type="entry name" value="WHD_HA2"/>
    <property type="match status" value="1"/>
</dbReference>
<feature type="domain" description="Helicase ATP-binding" evidence="11">
    <location>
        <begin position="754"/>
        <end position="932"/>
    </location>
</feature>
<dbReference type="CDD" id="cd18791">
    <property type="entry name" value="SF2_C_RHA"/>
    <property type="match status" value="1"/>
</dbReference>
<dbReference type="PROSITE" id="PS51192">
    <property type="entry name" value="HELICASE_ATP_BIND_1"/>
    <property type="match status" value="1"/>
</dbReference>
<evidence type="ECO:0000313" key="15">
    <source>
        <dbReference type="Proteomes" id="UP000794436"/>
    </source>
</evidence>
<organism evidence="14 15">
    <name type="scientific">Pythium oligandrum</name>
    <name type="common">Mycoparasitic fungus</name>
    <dbReference type="NCBI Taxonomy" id="41045"/>
    <lineage>
        <taxon>Eukaryota</taxon>
        <taxon>Sar</taxon>
        <taxon>Stramenopiles</taxon>
        <taxon>Oomycota</taxon>
        <taxon>Peronosporomycetes</taxon>
        <taxon>Pythiales</taxon>
        <taxon>Pythiaceae</taxon>
        <taxon>Pythium</taxon>
    </lineage>
</organism>
<dbReference type="Pfam" id="PF01661">
    <property type="entry name" value="Macro"/>
    <property type="match status" value="1"/>
</dbReference>
<feature type="domain" description="Macro" evidence="10">
    <location>
        <begin position="8"/>
        <end position="196"/>
    </location>
</feature>
<feature type="compositionally biased region" description="Polar residues" evidence="9">
    <location>
        <begin position="214"/>
        <end position="244"/>
    </location>
</feature>
<dbReference type="Pfam" id="PF00270">
    <property type="entry name" value="DEAD"/>
    <property type="match status" value="1"/>
</dbReference>
<evidence type="ECO:0000313" key="14">
    <source>
        <dbReference type="EMBL" id="TMW59222.1"/>
    </source>
</evidence>
<evidence type="ECO:0000256" key="5">
    <source>
        <dbReference type="ARBA" id="ARBA00022840"/>
    </source>
</evidence>
<dbReference type="Gene3D" id="1.20.120.1080">
    <property type="match status" value="1"/>
</dbReference>
<evidence type="ECO:0008006" key="16">
    <source>
        <dbReference type="Google" id="ProtNLM"/>
    </source>
</evidence>